<proteinExistence type="predicted"/>
<name>A0A2R8AAA7_9RHOB</name>
<evidence type="ECO:0000313" key="2">
    <source>
        <dbReference type="Proteomes" id="UP000244932"/>
    </source>
</evidence>
<dbReference type="AlphaFoldDB" id="A0A2R8AAA7"/>
<protein>
    <submittedName>
        <fullName evidence="1">Uncharacterized protein</fullName>
    </submittedName>
</protein>
<sequence>MTHSNEVGAQDRLRLKAEAARVLYDSLTLVLKSRVAQLNASAEGTDVLPKELIAEINNHHKALTALIEKEVTLDAARPDARCRSDIDLAAARDELIARLLELRK</sequence>
<organism evidence="1 2">
    <name type="scientific">Pontivivens insulae</name>
    <dbReference type="NCBI Taxonomy" id="1639689"/>
    <lineage>
        <taxon>Bacteria</taxon>
        <taxon>Pseudomonadati</taxon>
        <taxon>Pseudomonadota</taxon>
        <taxon>Alphaproteobacteria</taxon>
        <taxon>Rhodobacterales</taxon>
        <taxon>Paracoccaceae</taxon>
        <taxon>Pontivivens</taxon>
    </lineage>
</organism>
<accession>A0A2R8AAA7</accession>
<gene>
    <name evidence="1" type="ORF">POI8812_01474</name>
</gene>
<dbReference type="Proteomes" id="UP000244932">
    <property type="component" value="Unassembled WGS sequence"/>
</dbReference>
<dbReference type="EMBL" id="OMKW01000002">
    <property type="protein sequence ID" value="SPF29167.1"/>
    <property type="molecule type" value="Genomic_DNA"/>
</dbReference>
<evidence type="ECO:0000313" key="1">
    <source>
        <dbReference type="EMBL" id="SPF29167.1"/>
    </source>
</evidence>
<dbReference type="RefSeq" id="WP_108781887.1">
    <property type="nucleotide sequence ID" value="NZ_OMKW01000002.1"/>
</dbReference>
<keyword evidence="2" id="KW-1185">Reference proteome</keyword>
<reference evidence="1 2" key="1">
    <citation type="submission" date="2018-03" db="EMBL/GenBank/DDBJ databases">
        <authorList>
            <person name="Keele B.F."/>
        </authorList>
    </citation>
    <scope>NUCLEOTIDE SEQUENCE [LARGE SCALE GENOMIC DNA]</scope>
    <source>
        <strain evidence="1 2">CeCT 8812</strain>
    </source>
</reference>